<dbReference type="EMBL" id="FNAF01000003">
    <property type="protein sequence ID" value="SDD46040.1"/>
    <property type="molecule type" value="Genomic_DNA"/>
</dbReference>
<accession>A0A1G6UXE9</accession>
<dbReference type="GO" id="GO:0003677">
    <property type="term" value="F:DNA binding"/>
    <property type="evidence" value="ECO:0007669"/>
    <property type="project" value="UniProtKB-KW"/>
</dbReference>
<evidence type="ECO:0000313" key="2">
    <source>
        <dbReference type="EMBL" id="SDD46040.1"/>
    </source>
</evidence>
<dbReference type="PANTHER" id="PTHR37299">
    <property type="entry name" value="TRANSCRIPTIONAL REGULATOR-RELATED"/>
    <property type="match status" value="1"/>
</dbReference>
<keyword evidence="2" id="KW-0238">DNA-binding</keyword>
<dbReference type="PANTHER" id="PTHR37299:SF1">
    <property type="entry name" value="STAGE 0 SPORULATION PROTEIN A HOMOLOG"/>
    <property type="match status" value="1"/>
</dbReference>
<dbReference type="Proteomes" id="UP000198995">
    <property type="component" value="Unassembled WGS sequence"/>
</dbReference>
<dbReference type="STRING" id="2741.SAMN04489866_103169"/>
<sequence>MRIVVIDDERLTCEAIYQTVDRWVLWHKLPFEVYTGHSLSDLRALLTSDTVLAILDIRLPEGSTVDRLDELRAAGFWGDVIFITAYPVSTAAVANVQPFGFVDKRQAAENFSAGLIDLLEKWLDRHQPRFFRYTFNKTSHVVALNNILYFKKEMRRIVPVLTDGEGQGFRGSLEDILDGLDDGVFVLVGNSYLINTRHIKHIHAGEIRFSTGSRLQISKYLQKELERALFSVTGEAEE</sequence>
<organism evidence="2 3">
    <name type="scientific">Peptococcus niger</name>
    <dbReference type="NCBI Taxonomy" id="2741"/>
    <lineage>
        <taxon>Bacteria</taxon>
        <taxon>Bacillati</taxon>
        <taxon>Bacillota</taxon>
        <taxon>Clostridia</taxon>
        <taxon>Eubacteriales</taxon>
        <taxon>Peptococcaceae</taxon>
        <taxon>Peptococcus</taxon>
    </lineage>
</organism>
<evidence type="ECO:0000259" key="1">
    <source>
        <dbReference type="PROSITE" id="PS50930"/>
    </source>
</evidence>
<proteinExistence type="predicted"/>
<dbReference type="InterPro" id="IPR007492">
    <property type="entry name" value="LytTR_DNA-bd_dom"/>
</dbReference>
<dbReference type="InterPro" id="IPR046947">
    <property type="entry name" value="LytR-like"/>
</dbReference>
<dbReference type="SMART" id="SM00850">
    <property type="entry name" value="LytTR"/>
    <property type="match status" value="1"/>
</dbReference>
<dbReference type="AlphaFoldDB" id="A0A1G6UXE9"/>
<protein>
    <submittedName>
        <fullName evidence="2">DNA-binding response regulator, LytR/AlgR family</fullName>
    </submittedName>
</protein>
<feature type="domain" description="HTH LytTR-type" evidence="1">
    <location>
        <begin position="131"/>
        <end position="231"/>
    </location>
</feature>
<dbReference type="InterPro" id="IPR011006">
    <property type="entry name" value="CheY-like_superfamily"/>
</dbReference>
<gene>
    <name evidence="2" type="ORF">SAMN04489866_103169</name>
</gene>
<dbReference type="OrthoDB" id="9809318at2"/>
<dbReference type="CDD" id="cd00156">
    <property type="entry name" value="REC"/>
    <property type="match status" value="1"/>
</dbReference>
<evidence type="ECO:0000313" key="3">
    <source>
        <dbReference type="Proteomes" id="UP000198995"/>
    </source>
</evidence>
<keyword evidence="3" id="KW-1185">Reference proteome</keyword>
<dbReference type="RefSeq" id="WP_091791427.1">
    <property type="nucleotide sequence ID" value="NZ_FNAF01000003.1"/>
</dbReference>
<name>A0A1G6UXE9_PEPNI</name>
<dbReference type="PROSITE" id="PS50930">
    <property type="entry name" value="HTH_LYTTR"/>
    <property type="match status" value="1"/>
</dbReference>
<reference evidence="2 3" key="1">
    <citation type="submission" date="2016-10" db="EMBL/GenBank/DDBJ databases">
        <authorList>
            <person name="de Groot N.N."/>
        </authorList>
    </citation>
    <scope>NUCLEOTIDE SEQUENCE [LARGE SCALE GENOMIC DNA]</scope>
    <source>
        <strain evidence="2 3">DSM 20475</strain>
    </source>
</reference>
<dbReference type="Gene3D" id="2.40.50.1020">
    <property type="entry name" value="LytTr DNA-binding domain"/>
    <property type="match status" value="1"/>
</dbReference>
<dbReference type="Gene3D" id="3.40.50.2300">
    <property type="match status" value="1"/>
</dbReference>
<dbReference type="Pfam" id="PF04397">
    <property type="entry name" value="LytTR"/>
    <property type="match status" value="1"/>
</dbReference>
<dbReference type="GO" id="GO:0000156">
    <property type="term" value="F:phosphorelay response regulator activity"/>
    <property type="evidence" value="ECO:0007669"/>
    <property type="project" value="InterPro"/>
</dbReference>
<dbReference type="SUPFAM" id="SSF52172">
    <property type="entry name" value="CheY-like"/>
    <property type="match status" value="1"/>
</dbReference>